<organism evidence="1 2">
    <name type="scientific">Escherichia marmotae</name>
    <dbReference type="NCBI Taxonomy" id="1499973"/>
    <lineage>
        <taxon>Bacteria</taxon>
        <taxon>Pseudomonadati</taxon>
        <taxon>Pseudomonadota</taxon>
        <taxon>Gammaproteobacteria</taxon>
        <taxon>Enterobacterales</taxon>
        <taxon>Enterobacteriaceae</taxon>
        <taxon>Escherichia</taxon>
    </lineage>
</organism>
<comment type="caution">
    <text evidence="1">The sequence shown here is derived from an EMBL/GenBank/DDBJ whole genome shotgun (WGS) entry which is preliminary data.</text>
</comment>
<sequence length="90" mass="9623">AGGVPLPLKIIFVLRQDARRPDAAGLERVDPTAVFGALVTHAHCFDPGTSQDARRFVEDYMAIAAAVPVFSLSYHPSFTRLADVVDAVSA</sequence>
<gene>
    <name evidence="1" type="ORF">NVV43_25925</name>
</gene>
<feature type="non-terminal residue" evidence="1">
    <location>
        <position position="90"/>
    </location>
</feature>
<evidence type="ECO:0000313" key="2">
    <source>
        <dbReference type="Proteomes" id="UP001206878"/>
    </source>
</evidence>
<feature type="non-terminal residue" evidence="1">
    <location>
        <position position="1"/>
    </location>
</feature>
<proteinExistence type="predicted"/>
<evidence type="ECO:0000313" key="1">
    <source>
        <dbReference type="EMBL" id="MCR6678940.1"/>
    </source>
</evidence>
<accession>A0AAW5MWL0</accession>
<dbReference type="Proteomes" id="UP001206878">
    <property type="component" value="Unassembled WGS sequence"/>
</dbReference>
<dbReference type="AlphaFoldDB" id="A0AAW5MWL0"/>
<protein>
    <submittedName>
        <fullName evidence="1">Uncharacterized protein</fullName>
    </submittedName>
</protein>
<reference evidence="1" key="1">
    <citation type="submission" date="2022-07" db="EMBL/GenBank/DDBJ databases">
        <title>Diversity of ethanolamine utilization by human commensal Escherichia coli.</title>
        <authorList>
            <person name="Jubelin G."/>
        </authorList>
    </citation>
    <scope>NUCLEOTIDE SEQUENCE</scope>
    <source>
        <strain evidence="1">S1</strain>
    </source>
</reference>
<name>A0AAW5MWL0_9ESCH</name>
<dbReference type="EMBL" id="JANPXH010000614">
    <property type="protein sequence ID" value="MCR6678940.1"/>
    <property type="molecule type" value="Genomic_DNA"/>
</dbReference>